<organism evidence="5 6">
    <name type="scientific">Ferrovibrio terrae</name>
    <dbReference type="NCBI Taxonomy" id="2594003"/>
    <lineage>
        <taxon>Bacteria</taxon>
        <taxon>Pseudomonadati</taxon>
        <taxon>Pseudomonadota</taxon>
        <taxon>Alphaproteobacteria</taxon>
        <taxon>Rhodospirillales</taxon>
        <taxon>Rhodospirillaceae</taxon>
        <taxon>Ferrovibrio</taxon>
    </lineage>
</organism>
<dbReference type="InterPro" id="IPR016181">
    <property type="entry name" value="Acyl_CoA_acyltransferase"/>
</dbReference>
<evidence type="ECO:0000256" key="3">
    <source>
        <dbReference type="ARBA" id="ARBA00038502"/>
    </source>
</evidence>
<comment type="similarity">
    <text evidence="3">Belongs to the acetyltransferase family. RimJ subfamily.</text>
</comment>
<evidence type="ECO:0000313" key="6">
    <source>
        <dbReference type="Proteomes" id="UP000317496"/>
    </source>
</evidence>
<name>A0A516H2I4_9PROT</name>
<dbReference type="PANTHER" id="PTHR43792">
    <property type="entry name" value="GNAT FAMILY, PUTATIVE (AFU_ORTHOLOGUE AFUA_3G00765)-RELATED-RELATED"/>
    <property type="match status" value="1"/>
</dbReference>
<sequence length="206" mass="23713">MLFGRFLPPLAPILHGEKLYLRAPDISDYDTWATLRAVSRDHLQPWEPTWAEDSLSREGYRRRLAWFERLRRQEHGEAYFIYLRRNDGLVGGITLSNIRRGAAQCGELGYWIGKPFAGQGHMGEALAVMLRHCFELLKLHRIEAACLPENLPSRRLLDHAGFRSEGLLREYLKINGVWRDHQLYARLANDPLPLPSPIPEPGPIRA</sequence>
<evidence type="ECO:0000313" key="5">
    <source>
        <dbReference type="EMBL" id="QDO97988.1"/>
    </source>
</evidence>
<dbReference type="AlphaFoldDB" id="A0A516H2I4"/>
<keyword evidence="1 5" id="KW-0808">Transferase</keyword>
<dbReference type="RefSeq" id="WP_144068969.1">
    <property type="nucleotide sequence ID" value="NZ_CP041636.1"/>
</dbReference>
<dbReference type="SUPFAM" id="SSF55729">
    <property type="entry name" value="Acyl-CoA N-acyltransferases (Nat)"/>
    <property type="match status" value="1"/>
</dbReference>
<dbReference type="EMBL" id="CP041636">
    <property type="protein sequence ID" value="QDO97988.1"/>
    <property type="molecule type" value="Genomic_DNA"/>
</dbReference>
<evidence type="ECO:0000256" key="2">
    <source>
        <dbReference type="ARBA" id="ARBA00023315"/>
    </source>
</evidence>
<dbReference type="GO" id="GO:0008999">
    <property type="term" value="F:protein-N-terminal-alanine acetyltransferase activity"/>
    <property type="evidence" value="ECO:0007669"/>
    <property type="project" value="TreeGrafter"/>
</dbReference>
<keyword evidence="2" id="KW-0012">Acyltransferase</keyword>
<dbReference type="OrthoDB" id="9801669at2"/>
<protein>
    <submittedName>
        <fullName evidence="5">GNAT family N-acetyltransferase</fullName>
    </submittedName>
</protein>
<dbReference type="KEGG" id="fer:FNB15_12225"/>
<dbReference type="Gene3D" id="3.40.630.30">
    <property type="match status" value="1"/>
</dbReference>
<dbReference type="PROSITE" id="PS51186">
    <property type="entry name" value="GNAT"/>
    <property type="match status" value="1"/>
</dbReference>
<keyword evidence="6" id="KW-1185">Reference proteome</keyword>
<reference evidence="5 6" key="1">
    <citation type="submission" date="2019-07" db="EMBL/GenBank/DDBJ databases">
        <title>Genome sequencing for Ferrovibrio sp. K5.</title>
        <authorList>
            <person name="Park S.-J."/>
        </authorList>
    </citation>
    <scope>NUCLEOTIDE SEQUENCE [LARGE SCALE GENOMIC DNA]</scope>
    <source>
        <strain evidence="5 6">K5</strain>
    </source>
</reference>
<dbReference type="Pfam" id="PF13302">
    <property type="entry name" value="Acetyltransf_3"/>
    <property type="match status" value="1"/>
</dbReference>
<evidence type="ECO:0000259" key="4">
    <source>
        <dbReference type="PROSITE" id="PS51186"/>
    </source>
</evidence>
<dbReference type="InterPro" id="IPR000182">
    <property type="entry name" value="GNAT_dom"/>
</dbReference>
<feature type="domain" description="N-acetyltransferase" evidence="4">
    <location>
        <begin position="33"/>
        <end position="184"/>
    </location>
</feature>
<dbReference type="Proteomes" id="UP000317496">
    <property type="component" value="Chromosome"/>
</dbReference>
<dbReference type="PANTHER" id="PTHR43792:SF8">
    <property type="entry name" value="[RIBOSOMAL PROTEIN US5]-ALANINE N-ACETYLTRANSFERASE"/>
    <property type="match status" value="1"/>
</dbReference>
<accession>A0A516H2I4</accession>
<gene>
    <name evidence="5" type="ORF">FNB15_12225</name>
</gene>
<dbReference type="InterPro" id="IPR051531">
    <property type="entry name" value="N-acetyltransferase"/>
</dbReference>
<dbReference type="GO" id="GO:0005737">
    <property type="term" value="C:cytoplasm"/>
    <property type="evidence" value="ECO:0007669"/>
    <property type="project" value="TreeGrafter"/>
</dbReference>
<proteinExistence type="inferred from homology"/>
<evidence type="ECO:0000256" key="1">
    <source>
        <dbReference type="ARBA" id="ARBA00022679"/>
    </source>
</evidence>